<keyword evidence="1" id="KW-0812">Transmembrane</keyword>
<dbReference type="EMBL" id="SMLW01000629">
    <property type="protein sequence ID" value="MTI27463.1"/>
    <property type="molecule type" value="Genomic_DNA"/>
</dbReference>
<evidence type="ECO:0000313" key="3">
    <source>
        <dbReference type="Proteomes" id="UP000798808"/>
    </source>
</evidence>
<dbReference type="RefSeq" id="WP_155174463.1">
    <property type="nucleotide sequence ID" value="NZ_BAAAFL010000027.1"/>
</dbReference>
<evidence type="ECO:0000313" key="2">
    <source>
        <dbReference type="EMBL" id="MTI27463.1"/>
    </source>
</evidence>
<organism evidence="2 3">
    <name type="scientific">Fulvivirga kasyanovii</name>
    <dbReference type="NCBI Taxonomy" id="396812"/>
    <lineage>
        <taxon>Bacteria</taxon>
        <taxon>Pseudomonadati</taxon>
        <taxon>Bacteroidota</taxon>
        <taxon>Cytophagia</taxon>
        <taxon>Cytophagales</taxon>
        <taxon>Fulvivirgaceae</taxon>
        <taxon>Fulvivirga</taxon>
    </lineage>
</organism>
<keyword evidence="3" id="KW-1185">Reference proteome</keyword>
<sequence length="89" mass="9927">MKALAKILILIFAFLMVGGGELLAQCAMCRATVENNLSNGDIGIGAGLNFGILYLFVMPYLAIGVVGFLWYRKSKLQAKHEQSRRNYQW</sequence>
<protein>
    <submittedName>
        <fullName evidence="2">Uncharacterized protein</fullName>
    </submittedName>
</protein>
<keyword evidence="1" id="KW-1133">Transmembrane helix</keyword>
<keyword evidence="1" id="KW-0472">Membrane</keyword>
<feature type="transmembrane region" description="Helical" evidence="1">
    <location>
        <begin position="50"/>
        <end position="71"/>
    </location>
</feature>
<dbReference type="Proteomes" id="UP000798808">
    <property type="component" value="Unassembled WGS sequence"/>
</dbReference>
<accession>A0ABW9RTZ2</accession>
<proteinExistence type="predicted"/>
<reference evidence="2 3" key="1">
    <citation type="submission" date="2019-02" db="EMBL/GenBank/DDBJ databases">
        <authorList>
            <person name="Goldberg S.R."/>
            <person name="Haltli B.A."/>
            <person name="Correa H."/>
            <person name="Russell K.G."/>
        </authorList>
    </citation>
    <scope>NUCLEOTIDE SEQUENCE [LARGE SCALE GENOMIC DNA]</scope>
    <source>
        <strain evidence="2 3">JCM 16186</strain>
    </source>
</reference>
<evidence type="ECO:0000256" key="1">
    <source>
        <dbReference type="SAM" id="Phobius"/>
    </source>
</evidence>
<comment type="caution">
    <text evidence="2">The sequence shown here is derived from an EMBL/GenBank/DDBJ whole genome shotgun (WGS) entry which is preliminary data.</text>
</comment>
<name>A0ABW9RTZ2_9BACT</name>
<gene>
    <name evidence="2" type="ORF">E1163_21080</name>
</gene>